<feature type="transmembrane region" description="Helical" evidence="18">
    <location>
        <begin position="200"/>
        <end position="218"/>
    </location>
</feature>
<feature type="transmembrane region" description="Helical" evidence="18">
    <location>
        <begin position="7"/>
        <end position="34"/>
    </location>
</feature>
<keyword evidence="14 18" id="KW-0830">Ubiquinone</keyword>
<dbReference type="EC" id="7.1.1.2" evidence="4 18"/>
<dbReference type="InterPro" id="IPR003917">
    <property type="entry name" value="NADH_UbQ_OxRdtase_chain2"/>
</dbReference>
<proteinExistence type="inferred from homology"/>
<keyword evidence="16 18" id="KW-0472">Membrane</keyword>
<dbReference type="InterPro" id="IPR001750">
    <property type="entry name" value="ND/Mrp_TM"/>
</dbReference>
<evidence type="ECO:0000256" key="4">
    <source>
        <dbReference type="ARBA" id="ARBA00012944"/>
    </source>
</evidence>
<dbReference type="AlphaFoldDB" id="A0A8F7GRR4"/>
<evidence type="ECO:0000256" key="8">
    <source>
        <dbReference type="ARBA" id="ARBA00022692"/>
    </source>
</evidence>
<comment type="function">
    <text evidence="18">Core subunit of the mitochondrial membrane respiratory chain NADH dehydrogenase (Complex I) which catalyzes electron transfer from NADH through the respiratory chain, using ubiquinone as an electron acceptor. Essential for the catalytic activity and assembly of complex I.</text>
</comment>
<sequence>MIKNPTNILFMITLILGSLITISSSTWLGCWIGLEINLLSFIPLMNKKSQLSSESSLKYFLIQALASAVFLTSILIMSFYNNTTSQDISLNDNLFLVMSSSLLMKMGAAPFHFWFPGVMEGLDWLNNLILMTWQKLAPFLTFSYVLNNQMMMSLVVISCVIMGSVGGLNQTSMRKIMAYSSINHLGWMTAAMLLNNIAWIIYFIIYSFLSFIMISIFMNYNISHNLQMYNLNQNKNMSLMLFCNLLSLGGLPPFLGFLPKWMVIQLLVNNGFIMLALLMVSFTLFALFFYARIAYPSFMMSHSEMKWNMLLNNKMSYMIFFLSTLNFLGLLFSPLISIFI</sequence>
<dbReference type="PANTHER" id="PTHR46552">
    <property type="entry name" value="NADH-UBIQUINONE OXIDOREDUCTASE CHAIN 2"/>
    <property type="match status" value="1"/>
</dbReference>
<evidence type="ECO:0000256" key="11">
    <source>
        <dbReference type="ARBA" id="ARBA00022982"/>
    </source>
</evidence>
<evidence type="ECO:0000259" key="19">
    <source>
        <dbReference type="Pfam" id="PF00361"/>
    </source>
</evidence>
<comment type="similarity">
    <text evidence="3 18">Belongs to the complex I subunit 2 family.</text>
</comment>
<dbReference type="GO" id="GO:0006120">
    <property type="term" value="P:mitochondrial electron transport, NADH to ubiquinone"/>
    <property type="evidence" value="ECO:0007669"/>
    <property type="project" value="InterPro"/>
</dbReference>
<feature type="transmembrane region" description="Helical" evidence="18">
    <location>
        <begin position="150"/>
        <end position="169"/>
    </location>
</feature>
<dbReference type="PANTHER" id="PTHR46552:SF1">
    <property type="entry name" value="NADH-UBIQUINONE OXIDOREDUCTASE CHAIN 2"/>
    <property type="match status" value="1"/>
</dbReference>
<keyword evidence="13 18" id="KW-0520">NAD</keyword>
<reference evidence="20" key="2">
    <citation type="submission" date="2021-03" db="EMBL/GenBank/DDBJ databases">
        <authorList>
            <person name="Guan J."/>
        </authorList>
    </citation>
    <scope>NUCLEOTIDE SEQUENCE</scope>
</reference>
<dbReference type="EMBL" id="MW717290">
    <property type="protein sequence ID" value="QXU76329.1"/>
    <property type="molecule type" value="Genomic_DNA"/>
</dbReference>
<evidence type="ECO:0000256" key="18">
    <source>
        <dbReference type="RuleBase" id="RU003403"/>
    </source>
</evidence>
<evidence type="ECO:0000256" key="9">
    <source>
        <dbReference type="ARBA" id="ARBA00022792"/>
    </source>
</evidence>
<comment type="function">
    <text evidence="1">Core subunit of the mitochondrial membrane respiratory chain NADH dehydrogenase (Complex I) that is believed to belong to the minimal assembly required for catalysis. Complex I functions in the transfer of electrons from NADH to the respiratory chain. The immediate electron acceptor for the enzyme is believed to be ubiquinone.</text>
</comment>
<evidence type="ECO:0000256" key="16">
    <source>
        <dbReference type="ARBA" id="ARBA00023136"/>
    </source>
</evidence>
<evidence type="ECO:0000256" key="13">
    <source>
        <dbReference type="ARBA" id="ARBA00023027"/>
    </source>
</evidence>
<evidence type="ECO:0000256" key="10">
    <source>
        <dbReference type="ARBA" id="ARBA00022967"/>
    </source>
</evidence>
<comment type="subcellular location">
    <subcellularLocation>
        <location evidence="2 18">Mitochondrion inner membrane</location>
        <topology evidence="2 18">Multi-pass membrane protein</topology>
    </subcellularLocation>
</comment>
<evidence type="ECO:0000256" key="15">
    <source>
        <dbReference type="ARBA" id="ARBA00023128"/>
    </source>
</evidence>
<gene>
    <name evidence="20" type="primary">ND2</name>
</gene>
<feature type="transmembrane region" description="Helical" evidence="18">
    <location>
        <begin position="271"/>
        <end position="295"/>
    </location>
</feature>
<keyword evidence="10 18" id="KW-1278">Translocase</keyword>
<evidence type="ECO:0000256" key="17">
    <source>
        <dbReference type="ARBA" id="ARBA00049551"/>
    </source>
</evidence>
<keyword evidence="9 18" id="KW-0999">Mitochondrion inner membrane</keyword>
<comment type="catalytic activity">
    <reaction evidence="17 18">
        <text>a ubiquinone + NADH + 5 H(+)(in) = a ubiquinol + NAD(+) + 4 H(+)(out)</text>
        <dbReference type="Rhea" id="RHEA:29091"/>
        <dbReference type="Rhea" id="RHEA-COMP:9565"/>
        <dbReference type="Rhea" id="RHEA-COMP:9566"/>
        <dbReference type="ChEBI" id="CHEBI:15378"/>
        <dbReference type="ChEBI" id="CHEBI:16389"/>
        <dbReference type="ChEBI" id="CHEBI:17976"/>
        <dbReference type="ChEBI" id="CHEBI:57540"/>
        <dbReference type="ChEBI" id="CHEBI:57945"/>
        <dbReference type="EC" id="7.1.1.2"/>
    </reaction>
</comment>
<evidence type="ECO:0000256" key="1">
    <source>
        <dbReference type="ARBA" id="ARBA00003257"/>
    </source>
</evidence>
<feature type="domain" description="NADH:quinone oxidoreductase/Mrp antiporter transmembrane" evidence="19">
    <location>
        <begin position="25"/>
        <end position="284"/>
    </location>
</feature>
<feature type="transmembrane region" description="Helical" evidence="18">
    <location>
        <begin position="239"/>
        <end position="259"/>
    </location>
</feature>
<evidence type="ECO:0000256" key="12">
    <source>
        <dbReference type="ARBA" id="ARBA00022989"/>
    </source>
</evidence>
<feature type="transmembrane region" description="Helical" evidence="18">
    <location>
        <begin position="316"/>
        <end position="339"/>
    </location>
</feature>
<evidence type="ECO:0000256" key="14">
    <source>
        <dbReference type="ARBA" id="ARBA00023075"/>
    </source>
</evidence>
<name>A0A8F7GRR4_9INSE</name>
<reference evidence="20" key="1">
    <citation type="journal article" date="2021" name="Gene">
        <title>The complete mitochondrial genome of Choroterpes (Euthralus) yixingensis (Ephemeroptera: Leptophlebiidae) and its mitochondrial protein-coding gene expression under imidacloprid stress.</title>
        <authorList>
            <person name="Guan J.Y."/>
            <person name="Zhang Z.Y."/>
            <person name="Cao Y.R."/>
            <person name="Xu X.D."/>
            <person name="Storey K.B."/>
            <person name="Yu D.N."/>
            <person name="Zhang J.Y."/>
        </authorList>
    </citation>
    <scope>NUCLEOTIDE SEQUENCE</scope>
</reference>
<evidence type="ECO:0000256" key="3">
    <source>
        <dbReference type="ARBA" id="ARBA00007012"/>
    </source>
</evidence>
<dbReference type="GO" id="GO:0008137">
    <property type="term" value="F:NADH dehydrogenase (ubiquinone) activity"/>
    <property type="evidence" value="ECO:0007669"/>
    <property type="project" value="UniProtKB-EC"/>
</dbReference>
<keyword evidence="15 18" id="KW-0496">Mitochondrion</keyword>
<organism evidence="20">
    <name type="scientific">Choroterpes yixingensis</name>
    <dbReference type="NCBI Taxonomy" id="2861365"/>
    <lineage>
        <taxon>Eukaryota</taxon>
        <taxon>Metazoa</taxon>
        <taxon>Ecdysozoa</taxon>
        <taxon>Arthropoda</taxon>
        <taxon>Hexapoda</taxon>
        <taxon>Insecta</taxon>
        <taxon>Pterygota</taxon>
        <taxon>Palaeoptera</taxon>
        <taxon>Ephemeroptera</taxon>
        <taxon>Lanceolata</taxon>
        <taxon>Leptophlebiidae</taxon>
        <taxon>Atalophlebiinae</taxon>
        <taxon>Choroterpes</taxon>
        <taxon>Euthraulus</taxon>
    </lineage>
</organism>
<evidence type="ECO:0000256" key="2">
    <source>
        <dbReference type="ARBA" id="ARBA00004448"/>
    </source>
</evidence>
<dbReference type="PROSITE" id="PS51257">
    <property type="entry name" value="PROKAR_LIPOPROTEIN"/>
    <property type="match status" value="1"/>
</dbReference>
<feature type="transmembrane region" description="Helical" evidence="18">
    <location>
        <begin position="93"/>
        <end position="115"/>
    </location>
</feature>
<accession>A0A8F7GRR4</accession>
<keyword evidence="8 18" id="KW-0812">Transmembrane</keyword>
<evidence type="ECO:0000256" key="7">
    <source>
        <dbReference type="ARBA" id="ARBA00022660"/>
    </source>
</evidence>
<dbReference type="InterPro" id="IPR050175">
    <property type="entry name" value="Complex_I_Subunit_2"/>
</dbReference>
<keyword evidence="11 18" id="KW-0249">Electron transport</keyword>
<keyword evidence="6" id="KW-0813">Transport</keyword>
<feature type="transmembrane region" description="Helical" evidence="18">
    <location>
        <begin position="59"/>
        <end position="81"/>
    </location>
</feature>
<protein>
    <recommendedName>
        <fullName evidence="5 18">NADH-ubiquinone oxidoreductase chain 2</fullName>
        <ecNumber evidence="4 18">7.1.1.2</ecNumber>
    </recommendedName>
</protein>
<dbReference type="GO" id="GO:0005743">
    <property type="term" value="C:mitochondrial inner membrane"/>
    <property type="evidence" value="ECO:0007669"/>
    <property type="project" value="UniProtKB-SubCell"/>
</dbReference>
<evidence type="ECO:0000256" key="5">
    <source>
        <dbReference type="ARBA" id="ARBA00021008"/>
    </source>
</evidence>
<keyword evidence="12 18" id="KW-1133">Transmembrane helix</keyword>
<dbReference type="Pfam" id="PF00361">
    <property type="entry name" value="Proton_antipo_M"/>
    <property type="match status" value="1"/>
</dbReference>
<geneLocation type="mitochondrion" evidence="20"/>
<evidence type="ECO:0000313" key="20">
    <source>
        <dbReference type="EMBL" id="QXU76329.1"/>
    </source>
</evidence>
<evidence type="ECO:0000256" key="6">
    <source>
        <dbReference type="ARBA" id="ARBA00022448"/>
    </source>
</evidence>
<dbReference type="PRINTS" id="PR01436">
    <property type="entry name" value="NADHDHGNASE2"/>
</dbReference>
<keyword evidence="7 18" id="KW-0679">Respiratory chain</keyword>